<keyword evidence="2" id="KW-1185">Reference proteome</keyword>
<dbReference type="EMBL" id="JBBPBM010000008">
    <property type="protein sequence ID" value="KAK8572602.1"/>
    <property type="molecule type" value="Genomic_DNA"/>
</dbReference>
<sequence>MTKPTYTAIVQLANSEKSSIVFVPTRKHVIFTAVDLISYSKVDKEDEPAFHLRSADELKLFVDKIGEETLRTSLEHGVGYLHEGLSSLDQEVVL</sequence>
<comment type="caution">
    <text evidence="1">The sequence shown here is derived from an EMBL/GenBank/DDBJ whole genome shotgun (WGS) entry which is preliminary data.</text>
</comment>
<name>A0ABR2F6E3_9ROSI</name>
<organism evidence="1 2">
    <name type="scientific">Hibiscus sabdariffa</name>
    <name type="common">roselle</name>
    <dbReference type="NCBI Taxonomy" id="183260"/>
    <lineage>
        <taxon>Eukaryota</taxon>
        <taxon>Viridiplantae</taxon>
        <taxon>Streptophyta</taxon>
        <taxon>Embryophyta</taxon>
        <taxon>Tracheophyta</taxon>
        <taxon>Spermatophyta</taxon>
        <taxon>Magnoliopsida</taxon>
        <taxon>eudicotyledons</taxon>
        <taxon>Gunneridae</taxon>
        <taxon>Pentapetalae</taxon>
        <taxon>rosids</taxon>
        <taxon>malvids</taxon>
        <taxon>Malvales</taxon>
        <taxon>Malvaceae</taxon>
        <taxon>Malvoideae</taxon>
        <taxon>Hibiscus</taxon>
    </lineage>
</organism>
<dbReference type="SUPFAM" id="SSF52540">
    <property type="entry name" value="P-loop containing nucleoside triphosphate hydrolases"/>
    <property type="match status" value="1"/>
</dbReference>
<protein>
    <submittedName>
        <fullName evidence="1">Uncharacterized protein</fullName>
    </submittedName>
</protein>
<dbReference type="Gene3D" id="3.40.50.300">
    <property type="entry name" value="P-loop containing nucleotide triphosphate hydrolases"/>
    <property type="match status" value="1"/>
</dbReference>
<evidence type="ECO:0000313" key="1">
    <source>
        <dbReference type="EMBL" id="KAK8572602.1"/>
    </source>
</evidence>
<gene>
    <name evidence="1" type="ORF">V6N12_028654</name>
</gene>
<evidence type="ECO:0000313" key="2">
    <source>
        <dbReference type="Proteomes" id="UP001472677"/>
    </source>
</evidence>
<reference evidence="1 2" key="1">
    <citation type="journal article" date="2024" name="G3 (Bethesda)">
        <title>Genome assembly of Hibiscus sabdariffa L. provides insights into metabolisms of medicinal natural products.</title>
        <authorList>
            <person name="Kim T."/>
        </authorList>
    </citation>
    <scope>NUCLEOTIDE SEQUENCE [LARGE SCALE GENOMIC DNA]</scope>
    <source>
        <strain evidence="1">TK-2024</strain>
        <tissue evidence="1">Old leaves</tissue>
    </source>
</reference>
<dbReference type="Proteomes" id="UP001472677">
    <property type="component" value="Unassembled WGS sequence"/>
</dbReference>
<accession>A0ABR2F6E3</accession>
<proteinExistence type="predicted"/>
<dbReference type="InterPro" id="IPR027417">
    <property type="entry name" value="P-loop_NTPase"/>
</dbReference>